<feature type="compositionally biased region" description="Basic and acidic residues" evidence="1">
    <location>
        <begin position="1"/>
        <end position="20"/>
    </location>
</feature>
<protein>
    <submittedName>
        <fullName evidence="3">SseB family protein</fullName>
    </submittedName>
</protein>
<keyword evidence="4" id="KW-1185">Reference proteome</keyword>
<gene>
    <name evidence="3" type="ORF">SM116_07100</name>
</gene>
<accession>A0ABZ0STU1</accession>
<sequence>MSQDADARHPGPAHDHRAHSTDSAGQPWQGRSFEPNPHAADDGSADPALLAALTAFRAGEGDEVAIVDAYRAARLLIPLVAEKGAIPQAQGPDHESLEVGAHGLPVDKTQELSIVTVAAPDGRRILPVFTSVETLGRWDAAARPIPVEGVRTALAAAGDETDLIVIDPASDTEFVLRRPAVWAIGQSLTWEPSYRSPEVYAALQRSIAGELAVIDLAVAPGDPTGRLRGPELVVELQLMAGLDQAELDAVLARLAHRWAADDRIAVLVDSLTVKLRRGA</sequence>
<evidence type="ECO:0000313" key="3">
    <source>
        <dbReference type="EMBL" id="WPR91052.1"/>
    </source>
</evidence>
<dbReference type="InterPro" id="IPR009839">
    <property type="entry name" value="SseB_N"/>
</dbReference>
<name>A0ABZ0STU1_9MICO</name>
<proteinExistence type="predicted"/>
<dbReference type="Proteomes" id="UP001323798">
    <property type="component" value="Chromosome"/>
</dbReference>
<evidence type="ECO:0000313" key="4">
    <source>
        <dbReference type="Proteomes" id="UP001323798"/>
    </source>
</evidence>
<organism evidence="3 4">
    <name type="scientific">Microbacterium rhizosphaerae</name>
    <dbReference type="NCBI Taxonomy" id="1678237"/>
    <lineage>
        <taxon>Bacteria</taxon>
        <taxon>Bacillati</taxon>
        <taxon>Actinomycetota</taxon>
        <taxon>Actinomycetes</taxon>
        <taxon>Micrococcales</taxon>
        <taxon>Microbacteriaceae</taxon>
        <taxon>Microbacterium</taxon>
    </lineage>
</organism>
<reference evidence="3 4" key="1">
    <citation type="submission" date="2023-11" db="EMBL/GenBank/DDBJ databases">
        <title>Genome sequence of Microbacterium rhizosphaerae KACC 19337.</title>
        <authorList>
            <person name="Choi H."/>
            <person name="Kim S."/>
            <person name="Kim Y."/>
            <person name="Kwon S.-W."/>
            <person name="Heo J."/>
        </authorList>
    </citation>
    <scope>NUCLEOTIDE SEQUENCE [LARGE SCALE GENOMIC DNA]</scope>
    <source>
        <strain evidence="3 4">KACC 19337</strain>
    </source>
</reference>
<feature type="region of interest" description="Disordered" evidence="1">
    <location>
        <begin position="1"/>
        <end position="44"/>
    </location>
</feature>
<dbReference type="Pfam" id="PF07179">
    <property type="entry name" value="SseB"/>
    <property type="match status" value="1"/>
</dbReference>
<dbReference type="RefSeq" id="WP_320943755.1">
    <property type="nucleotide sequence ID" value="NZ_BAABEU010000004.1"/>
</dbReference>
<evidence type="ECO:0000256" key="1">
    <source>
        <dbReference type="SAM" id="MobiDB-lite"/>
    </source>
</evidence>
<feature type="domain" description="SseB protein N-terminal" evidence="2">
    <location>
        <begin position="49"/>
        <end position="183"/>
    </location>
</feature>
<evidence type="ECO:0000259" key="2">
    <source>
        <dbReference type="Pfam" id="PF07179"/>
    </source>
</evidence>
<dbReference type="EMBL" id="CP139368">
    <property type="protein sequence ID" value="WPR91052.1"/>
    <property type="molecule type" value="Genomic_DNA"/>
</dbReference>